<dbReference type="Pfam" id="PF14223">
    <property type="entry name" value="Retrotran_gag_2"/>
    <property type="match status" value="1"/>
</dbReference>
<dbReference type="AlphaFoldDB" id="A0A5K1DDR9"/>
<proteinExistence type="predicted"/>
<sequence>MATVNPQWNAIASLVSVKLDENNYLLWKSQLHSAMYSQDLLRYVDDSSTPPPEKMNANSTEINPEYIKWKCSDQLALSWILSTVSESILTQIISYDTAREAWVALANAHASHSNIHILQLKRDLQNAKKNDKCMLEYLNHMRFLVDSLRAVNEIVSDSDLVLHTLNGLSSEYESFITTVTMSKILSIFSELHDLLLNQERRLQLLAPKIPAQVESLATAFFTQ</sequence>
<accession>A0A5K1DDR9</accession>
<protein>
    <submittedName>
        <fullName evidence="1">Uncharacterized protein</fullName>
    </submittedName>
</protein>
<dbReference type="EMBL" id="LR721783">
    <property type="protein sequence ID" value="VVW36985.1"/>
    <property type="molecule type" value="Genomic_DNA"/>
</dbReference>
<reference evidence="1" key="1">
    <citation type="submission" date="2019-09" db="EMBL/GenBank/DDBJ databases">
        <authorList>
            <person name="Zhang L."/>
        </authorList>
    </citation>
    <scope>NUCLEOTIDE SEQUENCE</scope>
</reference>
<evidence type="ECO:0000313" key="1">
    <source>
        <dbReference type="EMBL" id="VVW36985.1"/>
    </source>
</evidence>
<gene>
    <name evidence="1" type="ORF">NYM_LOCUS19360</name>
</gene>
<dbReference type="PANTHER" id="PTHR47481">
    <property type="match status" value="1"/>
</dbReference>
<dbReference type="Gramene" id="NC5G0099900.1">
    <property type="protein sequence ID" value="NC5G0099900.1:cds"/>
    <property type="gene ID" value="NC5G0099900"/>
</dbReference>
<organism evidence="1">
    <name type="scientific">Nymphaea colorata</name>
    <name type="common">pocket water lily</name>
    <dbReference type="NCBI Taxonomy" id="210225"/>
    <lineage>
        <taxon>Eukaryota</taxon>
        <taxon>Viridiplantae</taxon>
        <taxon>Streptophyta</taxon>
        <taxon>Embryophyta</taxon>
        <taxon>Tracheophyta</taxon>
        <taxon>Spermatophyta</taxon>
        <taxon>Magnoliopsida</taxon>
        <taxon>Nymphaeales</taxon>
        <taxon>Nymphaeaceae</taxon>
        <taxon>Nymphaea</taxon>
    </lineage>
</organism>
<name>A0A5K1DDR9_9MAGN</name>
<dbReference type="PANTHER" id="PTHR47481:SF22">
    <property type="entry name" value="RETROTRANSPOSON GAG DOMAIN-CONTAINING PROTEIN"/>
    <property type="match status" value="1"/>
</dbReference>